<feature type="domain" description="TonB-dependent receptor-like beta-barrel" evidence="15">
    <location>
        <begin position="248"/>
        <end position="711"/>
    </location>
</feature>
<dbReference type="InterPro" id="IPR010105">
    <property type="entry name" value="TonB_sidphr_rcpt"/>
</dbReference>
<name>A0A1C3JLX8_9GAMM</name>
<evidence type="ECO:0000256" key="8">
    <source>
        <dbReference type="ARBA" id="ARBA00023077"/>
    </source>
</evidence>
<feature type="signal peptide" evidence="14">
    <location>
        <begin position="1"/>
        <end position="34"/>
    </location>
</feature>
<evidence type="ECO:0000256" key="6">
    <source>
        <dbReference type="ARBA" id="ARBA00022729"/>
    </source>
</evidence>
<feature type="chain" id="PRO_5008676841" evidence="14">
    <location>
        <begin position="35"/>
        <end position="742"/>
    </location>
</feature>
<keyword evidence="4 12" id="KW-1134">Transmembrane beta strand</keyword>
<gene>
    <name evidence="17" type="primary">fiu_1</name>
    <name evidence="18" type="synonym">fiu_2</name>
    <name evidence="17" type="ORF">MGA5115_00084</name>
    <name evidence="18" type="ORF">MGA5116_01645</name>
</gene>
<sequence length="742" mass="80763">MKNSNSYNTTPFKVAPIAIAVGSALALMSAPAFSADNQVALDRIQVIDSSEKGYKAEAPSSPKFTQEMVNTPKTINVVNEQVLEDQGVTSLEDALRNVSGVSTFGAGEGGGGNVNTSDNVTIRGFDANGSIYSDGIRDVAGYSRDTFNIEQVEVAKGANGSIYGKGSAGGSVNLVSKAAHLRGDKNSINASYDEGDTKRLTGDFNKVLSEDSAIRLNLMAEQGGDYWDNGEEEYKSYAIAPSYFERLSEDTDFTINFLHTKQDNTPVIGLPFITEQTSAALGIPEGTLPEEYWSNYYGVKGRDFEELDATVVTAIINHKLSQEWNLRSQTRFGETETKSIIHRPWPENLGDRNNPDYTGNYGLVFPKTDFSKNQLLVTQLDFIGEKYMGNVRHDIVIGAEAYRESQKTPNVDLSGYSYSKESYNPLNPGEITATGNYSIDGYSKDATANGLAAYLHDTVTLNEHWQIAAGARLENYDVDSTQNVGRGDSATSVSASSDANLFSWNTSVNFKPTRNGSIYLSVANNQEPNGNNLSLNGRNAEQVSEYTSLDPLESMTTELGTKWELLDDRLLLSAAVFRTTKDVYDTIDEQLATSGEQESKGFELSATGQLTDALAITASYTRQDAKVTENYSNPEAEGNGLTAAPDDSAALWMTYASGPLTLGAGAEYQSGNDFWRRNTVYFTTGDITLVNAMAGYAFTENLSAQLNVSNLTDERYATDYSAKGHFKPGNPRNVKVSVKYDF</sequence>
<dbReference type="InterPro" id="IPR012910">
    <property type="entry name" value="Plug_dom"/>
</dbReference>
<evidence type="ECO:0000256" key="5">
    <source>
        <dbReference type="ARBA" id="ARBA00022692"/>
    </source>
</evidence>
<evidence type="ECO:0000256" key="11">
    <source>
        <dbReference type="ARBA" id="ARBA00023237"/>
    </source>
</evidence>
<reference evidence="17 20" key="2">
    <citation type="submission" date="2016-06" db="EMBL/GenBank/DDBJ databases">
        <authorList>
            <person name="Kjaerup R.B."/>
            <person name="Dalgaard T.S."/>
            <person name="Juul-Madsen H.R."/>
        </authorList>
    </citation>
    <scope>NUCLEOTIDE SEQUENCE [LARGE SCALE GENOMIC DNA]</scope>
    <source>
        <strain evidence="17 20">CECT 5115</strain>
    </source>
</reference>
<evidence type="ECO:0000313" key="18">
    <source>
        <dbReference type="EMBL" id="SBT21058.1"/>
    </source>
</evidence>
<comment type="similarity">
    <text evidence="2 12 13">Belongs to the TonB-dependent receptor family.</text>
</comment>
<evidence type="ECO:0000256" key="9">
    <source>
        <dbReference type="ARBA" id="ARBA00023136"/>
    </source>
</evidence>
<reference evidence="18 19" key="1">
    <citation type="submission" date="2016-06" db="EMBL/GenBank/DDBJ databases">
        <authorList>
            <person name="Rodrigo-Torres L."/>
            <person name="Arahal D.R."/>
        </authorList>
    </citation>
    <scope>NUCLEOTIDE SEQUENCE [LARGE SCALE GENOMIC DNA]</scope>
    <source>
        <strain evidence="18 19">CECT 5116</strain>
    </source>
</reference>
<dbReference type="GO" id="GO:0009279">
    <property type="term" value="C:cell outer membrane"/>
    <property type="evidence" value="ECO:0007669"/>
    <property type="project" value="UniProtKB-SubCell"/>
</dbReference>
<evidence type="ECO:0000313" key="20">
    <source>
        <dbReference type="Proteomes" id="UP000092871"/>
    </source>
</evidence>
<keyword evidence="8 13" id="KW-0798">TonB box</keyword>
<comment type="subcellular location">
    <subcellularLocation>
        <location evidence="1 12">Cell outer membrane</location>
        <topology evidence="1 12">Multi-pass membrane protein</topology>
    </subcellularLocation>
</comment>
<dbReference type="InterPro" id="IPR036942">
    <property type="entry name" value="Beta-barrel_TonB_sf"/>
</dbReference>
<dbReference type="OrthoDB" id="127311at2"/>
<dbReference type="Pfam" id="PF00593">
    <property type="entry name" value="TonB_dep_Rec_b-barrel"/>
    <property type="match status" value="1"/>
</dbReference>
<dbReference type="AlphaFoldDB" id="A0A1C3JLX8"/>
<evidence type="ECO:0000256" key="14">
    <source>
        <dbReference type="SAM" id="SignalP"/>
    </source>
</evidence>
<keyword evidence="9 12" id="KW-0472">Membrane</keyword>
<keyword evidence="19" id="KW-1185">Reference proteome</keyword>
<dbReference type="Gene3D" id="2.40.170.20">
    <property type="entry name" value="TonB-dependent receptor, beta-barrel domain"/>
    <property type="match status" value="1"/>
</dbReference>
<organism evidence="17 20">
    <name type="scientific">Marinomonas gallaica</name>
    <dbReference type="NCBI Taxonomy" id="1806667"/>
    <lineage>
        <taxon>Bacteria</taxon>
        <taxon>Pseudomonadati</taxon>
        <taxon>Pseudomonadota</taxon>
        <taxon>Gammaproteobacteria</taxon>
        <taxon>Oceanospirillales</taxon>
        <taxon>Oceanospirillaceae</taxon>
        <taxon>Marinomonas</taxon>
    </lineage>
</organism>
<protein>
    <submittedName>
        <fullName evidence="17">Catecholate siderophore receptor Fiu</fullName>
    </submittedName>
</protein>
<keyword evidence="5 12" id="KW-0812">Transmembrane</keyword>
<dbReference type="NCBIfam" id="TIGR01783">
    <property type="entry name" value="TonB-siderophor"/>
    <property type="match status" value="1"/>
</dbReference>
<dbReference type="PANTHER" id="PTHR32552">
    <property type="entry name" value="FERRICHROME IRON RECEPTOR-RELATED"/>
    <property type="match status" value="1"/>
</dbReference>
<evidence type="ECO:0000256" key="12">
    <source>
        <dbReference type="PROSITE-ProRule" id="PRU01360"/>
    </source>
</evidence>
<dbReference type="InterPro" id="IPR037066">
    <property type="entry name" value="Plug_dom_sf"/>
</dbReference>
<dbReference type="PROSITE" id="PS52016">
    <property type="entry name" value="TONB_DEPENDENT_REC_3"/>
    <property type="match status" value="1"/>
</dbReference>
<evidence type="ECO:0000259" key="15">
    <source>
        <dbReference type="Pfam" id="PF00593"/>
    </source>
</evidence>
<keyword evidence="6 14" id="KW-0732">Signal</keyword>
<feature type="domain" description="TonB-dependent receptor plug" evidence="16">
    <location>
        <begin position="70"/>
        <end position="170"/>
    </location>
</feature>
<accession>A0A1C3JLX8</accession>
<dbReference type="FunFam" id="2.170.130.10:FF:000001">
    <property type="entry name" value="Catecholate siderophore TonB-dependent receptor"/>
    <property type="match status" value="1"/>
</dbReference>
<keyword evidence="11 12" id="KW-0998">Cell outer membrane</keyword>
<dbReference type="InterPro" id="IPR000531">
    <property type="entry name" value="Beta-barrel_TonB"/>
</dbReference>
<evidence type="ECO:0000259" key="16">
    <source>
        <dbReference type="Pfam" id="PF07715"/>
    </source>
</evidence>
<evidence type="ECO:0000256" key="3">
    <source>
        <dbReference type="ARBA" id="ARBA00022448"/>
    </source>
</evidence>
<dbReference type="CDD" id="cd01347">
    <property type="entry name" value="ligand_gated_channel"/>
    <property type="match status" value="1"/>
</dbReference>
<evidence type="ECO:0000313" key="17">
    <source>
        <dbReference type="EMBL" id="SBT16010.1"/>
    </source>
</evidence>
<evidence type="ECO:0000256" key="10">
    <source>
        <dbReference type="ARBA" id="ARBA00023170"/>
    </source>
</evidence>
<keyword evidence="7" id="KW-0406">Ion transport</keyword>
<dbReference type="EMBL" id="FLRA01000001">
    <property type="protein sequence ID" value="SBT16010.1"/>
    <property type="molecule type" value="Genomic_DNA"/>
</dbReference>
<dbReference type="SUPFAM" id="SSF56935">
    <property type="entry name" value="Porins"/>
    <property type="match status" value="1"/>
</dbReference>
<dbReference type="EMBL" id="FLRB01000011">
    <property type="protein sequence ID" value="SBT21058.1"/>
    <property type="molecule type" value="Genomic_DNA"/>
</dbReference>
<dbReference type="Gene3D" id="2.170.130.10">
    <property type="entry name" value="TonB-dependent receptor, plug domain"/>
    <property type="match status" value="1"/>
</dbReference>
<keyword evidence="10 17" id="KW-0675">Receptor</keyword>
<dbReference type="RefSeq" id="WP_067030122.1">
    <property type="nucleotide sequence ID" value="NZ_FLRA01000001.1"/>
</dbReference>
<evidence type="ECO:0000256" key="4">
    <source>
        <dbReference type="ARBA" id="ARBA00022452"/>
    </source>
</evidence>
<dbReference type="GO" id="GO:0015344">
    <property type="term" value="F:siderophore uptake transmembrane transporter activity"/>
    <property type="evidence" value="ECO:0007669"/>
    <property type="project" value="TreeGrafter"/>
</dbReference>
<keyword evidence="3 12" id="KW-0813">Transport</keyword>
<dbReference type="PANTHER" id="PTHR32552:SF83">
    <property type="entry name" value="BLR3904 PROTEIN"/>
    <property type="match status" value="1"/>
</dbReference>
<evidence type="ECO:0000256" key="7">
    <source>
        <dbReference type="ARBA" id="ARBA00023065"/>
    </source>
</evidence>
<dbReference type="GO" id="GO:0015891">
    <property type="term" value="P:siderophore transport"/>
    <property type="evidence" value="ECO:0007669"/>
    <property type="project" value="InterPro"/>
</dbReference>
<dbReference type="InterPro" id="IPR039426">
    <property type="entry name" value="TonB-dep_rcpt-like"/>
</dbReference>
<evidence type="ECO:0000256" key="13">
    <source>
        <dbReference type="RuleBase" id="RU003357"/>
    </source>
</evidence>
<dbReference type="Proteomes" id="UP000092840">
    <property type="component" value="Unassembled WGS sequence"/>
</dbReference>
<dbReference type="Pfam" id="PF07715">
    <property type="entry name" value="Plug"/>
    <property type="match status" value="1"/>
</dbReference>
<evidence type="ECO:0000313" key="19">
    <source>
        <dbReference type="Proteomes" id="UP000092840"/>
    </source>
</evidence>
<dbReference type="GO" id="GO:0038023">
    <property type="term" value="F:signaling receptor activity"/>
    <property type="evidence" value="ECO:0007669"/>
    <property type="project" value="InterPro"/>
</dbReference>
<proteinExistence type="inferred from homology"/>
<evidence type="ECO:0000256" key="1">
    <source>
        <dbReference type="ARBA" id="ARBA00004571"/>
    </source>
</evidence>
<dbReference type="Proteomes" id="UP000092871">
    <property type="component" value="Unassembled WGS sequence"/>
</dbReference>
<evidence type="ECO:0000256" key="2">
    <source>
        <dbReference type="ARBA" id="ARBA00009810"/>
    </source>
</evidence>